<dbReference type="EMBL" id="LR746271">
    <property type="protein sequence ID" value="CAA7400585.1"/>
    <property type="molecule type" value="Genomic_DNA"/>
</dbReference>
<reference evidence="1" key="1">
    <citation type="submission" date="2020-02" db="EMBL/GenBank/DDBJ databases">
        <authorList>
            <person name="Scholz U."/>
            <person name="Mascher M."/>
            <person name="Fiebig A."/>
        </authorList>
    </citation>
    <scope>NUCLEOTIDE SEQUENCE</scope>
</reference>
<sequence>METKRKINHYRPIKNLDTEERNYIMKDKLYKFLMGLNLEYEALVNQIIAQEIVLDIEEAIALARQEENTRSLRNDLKTKNAAFSILKSKDTSVLKRGIVKYHSSKEVLSLIQN</sequence>
<evidence type="ECO:0000313" key="1">
    <source>
        <dbReference type="EMBL" id="CAA7400585.1"/>
    </source>
</evidence>
<proteinExistence type="predicted"/>
<accession>A0A7I8KUC0</accession>
<name>A0A7I8KUC0_SPIIN</name>
<dbReference type="AlphaFoldDB" id="A0A7I8KUC0"/>
<gene>
    <name evidence="1" type="ORF">SI8410_08011263</name>
</gene>
<dbReference type="OrthoDB" id="1694758at2759"/>
<keyword evidence="2" id="KW-1185">Reference proteome</keyword>
<organism evidence="1 2">
    <name type="scientific">Spirodela intermedia</name>
    <name type="common">Intermediate duckweed</name>
    <dbReference type="NCBI Taxonomy" id="51605"/>
    <lineage>
        <taxon>Eukaryota</taxon>
        <taxon>Viridiplantae</taxon>
        <taxon>Streptophyta</taxon>
        <taxon>Embryophyta</taxon>
        <taxon>Tracheophyta</taxon>
        <taxon>Spermatophyta</taxon>
        <taxon>Magnoliopsida</taxon>
        <taxon>Liliopsida</taxon>
        <taxon>Araceae</taxon>
        <taxon>Lemnoideae</taxon>
        <taxon>Spirodela</taxon>
    </lineage>
</organism>
<evidence type="ECO:0000313" key="2">
    <source>
        <dbReference type="Proteomes" id="UP000663760"/>
    </source>
</evidence>
<dbReference type="Proteomes" id="UP000663760">
    <property type="component" value="Chromosome 8"/>
</dbReference>
<protein>
    <submittedName>
        <fullName evidence="1">Uncharacterized protein</fullName>
    </submittedName>
</protein>